<proteinExistence type="predicted"/>
<evidence type="ECO:0000313" key="2">
    <source>
        <dbReference type="EMBL" id="RCJ34361.1"/>
    </source>
</evidence>
<evidence type="ECO:0000313" key="3">
    <source>
        <dbReference type="Proteomes" id="UP000252107"/>
    </source>
</evidence>
<protein>
    <recommendedName>
        <fullName evidence="1">Tox-PL-2 domain-containing protein</fullName>
    </recommendedName>
</protein>
<keyword evidence="3" id="KW-1185">Reference proteome</keyword>
<evidence type="ECO:0000259" key="1">
    <source>
        <dbReference type="Pfam" id="PF15643"/>
    </source>
</evidence>
<feature type="domain" description="Tox-PL-2" evidence="1">
    <location>
        <begin position="11"/>
        <end position="108"/>
    </location>
</feature>
<accession>A0A367REQ0</accession>
<dbReference type="Pfam" id="PF15643">
    <property type="entry name" value="Tox-PL-2"/>
    <property type="match status" value="1"/>
</dbReference>
<gene>
    <name evidence="2" type="ORF">A6770_40865</name>
</gene>
<dbReference type="EMBL" id="LXQD01000168">
    <property type="protein sequence ID" value="RCJ34361.1"/>
    <property type="molecule type" value="Genomic_DNA"/>
</dbReference>
<comment type="caution">
    <text evidence="2">The sequence shown here is derived from an EMBL/GenBank/DDBJ whole genome shotgun (WGS) entry which is preliminary data.</text>
</comment>
<dbReference type="Proteomes" id="UP000252107">
    <property type="component" value="Unassembled WGS sequence"/>
</dbReference>
<dbReference type="InterPro" id="IPR028910">
    <property type="entry name" value="Tox-PL-2_dom"/>
</dbReference>
<dbReference type="AlphaFoldDB" id="A0A367REQ0"/>
<reference evidence="2" key="1">
    <citation type="submission" date="2016-04" db="EMBL/GenBank/DDBJ databases">
        <authorList>
            <person name="Tabuchi Yagui T.R."/>
        </authorList>
    </citation>
    <scope>NUCLEOTIDE SEQUENCE [LARGE SCALE GENOMIC DNA]</scope>
    <source>
        <strain evidence="2">NIES-26</strain>
    </source>
</reference>
<sequence length="126" mass="14184">MLKISNEQLNDIHKITQKWNRRPGNNCDQCAAELKAYLQEQGIPGRHIRVETSSKRGVAGIIYDELAGKQIANNGYHEGISIEINGVEIVFDDVHVEGLPRDQWLQNLVISPVSGNRLNIVKDEQI</sequence>
<name>A0A367REQ0_9NOSO</name>
<organism evidence="2 3">
    <name type="scientific">Nostoc minutum NIES-26</name>
    <dbReference type="NCBI Taxonomy" id="1844469"/>
    <lineage>
        <taxon>Bacteria</taxon>
        <taxon>Bacillati</taxon>
        <taxon>Cyanobacteriota</taxon>
        <taxon>Cyanophyceae</taxon>
        <taxon>Nostocales</taxon>
        <taxon>Nostocaceae</taxon>
        <taxon>Nostoc</taxon>
    </lineage>
</organism>